<organism evidence="1 2">
    <name type="scientific">Bythopirellula goksoeyrii</name>
    <dbReference type="NCBI Taxonomy" id="1400387"/>
    <lineage>
        <taxon>Bacteria</taxon>
        <taxon>Pseudomonadati</taxon>
        <taxon>Planctomycetota</taxon>
        <taxon>Planctomycetia</taxon>
        <taxon>Pirellulales</taxon>
        <taxon>Lacipirellulaceae</taxon>
        <taxon>Bythopirellula</taxon>
    </lineage>
</organism>
<accession>A0A5B9QQC7</accession>
<dbReference type="SUPFAM" id="SSF53795">
    <property type="entry name" value="PEP carboxykinase-like"/>
    <property type="match status" value="1"/>
</dbReference>
<dbReference type="KEGG" id="bgok:Pr1d_36440"/>
<dbReference type="OrthoDB" id="9763944at2"/>
<keyword evidence="2" id="KW-1185">Reference proteome</keyword>
<dbReference type="InterPro" id="IPR032583">
    <property type="entry name" value="DUF4914"/>
</dbReference>
<evidence type="ECO:0008006" key="3">
    <source>
        <dbReference type="Google" id="ProtNLM"/>
    </source>
</evidence>
<reference evidence="1 2" key="1">
    <citation type="submission" date="2019-08" db="EMBL/GenBank/DDBJ databases">
        <title>Deep-cultivation of Planctomycetes and their phenomic and genomic characterization uncovers novel biology.</title>
        <authorList>
            <person name="Wiegand S."/>
            <person name="Jogler M."/>
            <person name="Boedeker C."/>
            <person name="Pinto D."/>
            <person name="Vollmers J."/>
            <person name="Rivas-Marin E."/>
            <person name="Kohn T."/>
            <person name="Peeters S.H."/>
            <person name="Heuer A."/>
            <person name="Rast P."/>
            <person name="Oberbeckmann S."/>
            <person name="Bunk B."/>
            <person name="Jeske O."/>
            <person name="Meyerdierks A."/>
            <person name="Storesund J.E."/>
            <person name="Kallscheuer N."/>
            <person name="Luecker S."/>
            <person name="Lage O.M."/>
            <person name="Pohl T."/>
            <person name="Merkel B.J."/>
            <person name="Hornburger P."/>
            <person name="Mueller R.-W."/>
            <person name="Bruemmer F."/>
            <person name="Labrenz M."/>
            <person name="Spormann A.M."/>
            <person name="Op den Camp H."/>
            <person name="Overmann J."/>
            <person name="Amann R."/>
            <person name="Jetten M.S.M."/>
            <person name="Mascher T."/>
            <person name="Medema M.H."/>
            <person name="Devos D.P."/>
            <person name="Kaster A.-K."/>
            <person name="Ovreas L."/>
            <person name="Rohde M."/>
            <person name="Galperin M.Y."/>
            <person name="Jogler C."/>
        </authorList>
    </citation>
    <scope>NUCLEOTIDE SEQUENCE [LARGE SCALE GENOMIC DNA]</scope>
    <source>
        <strain evidence="1 2">Pr1d</strain>
    </source>
</reference>
<name>A0A5B9QQC7_9BACT</name>
<protein>
    <recommendedName>
        <fullName evidence="3">DUF4914 domain-containing protein</fullName>
    </recommendedName>
</protein>
<proteinExistence type="predicted"/>
<evidence type="ECO:0000313" key="1">
    <source>
        <dbReference type="EMBL" id="QEG36331.1"/>
    </source>
</evidence>
<evidence type="ECO:0000313" key="2">
    <source>
        <dbReference type="Proteomes" id="UP000323917"/>
    </source>
</evidence>
<dbReference type="Proteomes" id="UP000323917">
    <property type="component" value="Chromosome"/>
</dbReference>
<sequence>MPLANFPELTLSHSAMSVFEAAESSGRLHLAGSVDDLVRLSIPDPLLGLGEANSKGFYTVGYDVPGKGFVPEVEVCQARNGIAANYVEPYMRRRDPDCMVVGDGVHTDKPTFDERFGQPFGELRSETIEWLKTQPIAAFFFRTGEPKRPLNAVAIAPANAGFFALGLAMLQGIIPLEEIRAAGADYHHGAVVYVVPSFRHTHFRGKQVVVHNRRFEDDFNLHELFSYNLYPGPSAKKGVYGMLLTLGERADEPWTTAHCSTVEVVTPYENTITIMHEGASGGGKSEMLEQMHREADGTLLLGENLVNGDIRKLTLARGCDLHPVTDDMALCHPELESAYKTDGKLTLTDAESAWFIRVNHIGKYGVDPHLESITIDPPGPLLFLNIDAKPGATALIWQHTMDAPDTPCPNPRVVMPRSYLPNVVNHPVTVDIRSFGVRCPPCTSEHPTYGIMGLFHVLPPTLAWLWRLVAPRGHGNPSIVDQGGMQSEGVGSFWPFATGRRVDQANILLDQVMESHETLFVLIPNQHIGAWRVGFAPQWIAREYLARRGAAPFRQGDLIPSRCPLLGYNKHTLMVEGQTIGTWFLDVSQQPEVGPEAYDMGATMLTEFFHRQLQQFLVEDLQPFGRRVIEACLDGAAVEDYEAIVT</sequence>
<dbReference type="RefSeq" id="WP_148074690.1">
    <property type="nucleotide sequence ID" value="NZ_CP042913.1"/>
</dbReference>
<gene>
    <name evidence="1" type="ORF">Pr1d_36440</name>
</gene>
<dbReference type="Pfam" id="PF16260">
    <property type="entry name" value="DUF4914"/>
    <property type="match status" value="1"/>
</dbReference>
<dbReference type="AlphaFoldDB" id="A0A5B9QQC7"/>
<dbReference type="EMBL" id="CP042913">
    <property type="protein sequence ID" value="QEG36331.1"/>
    <property type="molecule type" value="Genomic_DNA"/>
</dbReference>